<dbReference type="AlphaFoldDB" id="A0A6J4LHR8"/>
<reference evidence="2" key="1">
    <citation type="submission" date="2020-02" db="EMBL/GenBank/DDBJ databases">
        <authorList>
            <person name="Meier V. D."/>
        </authorList>
    </citation>
    <scope>NUCLEOTIDE SEQUENCE</scope>
    <source>
        <strain evidence="2">AVDCRST_MAG11</strain>
    </source>
</reference>
<organism evidence="2">
    <name type="scientific">uncultured Gemmatimonadaceae bacterium</name>
    <dbReference type="NCBI Taxonomy" id="246130"/>
    <lineage>
        <taxon>Bacteria</taxon>
        <taxon>Pseudomonadati</taxon>
        <taxon>Gemmatimonadota</taxon>
        <taxon>Gemmatimonadia</taxon>
        <taxon>Gemmatimonadales</taxon>
        <taxon>Gemmatimonadaceae</taxon>
        <taxon>environmental samples</taxon>
    </lineage>
</organism>
<feature type="compositionally biased region" description="Low complexity" evidence="1">
    <location>
        <begin position="16"/>
        <end position="45"/>
    </location>
</feature>
<evidence type="ECO:0000313" key="2">
    <source>
        <dbReference type="EMBL" id="CAA9332086.1"/>
    </source>
</evidence>
<sequence>MPVGGGRRARSRRAAAARARPSARPAACRGPAARGAGWRTPPAGAARRRSGRGSRPGAGRRSDPACRDRRATRRRPPDRSCGCRGASGGDGAASVRLRTDGSYRCGAPCGPAWRDSSLHRTPPVV</sequence>
<gene>
    <name evidence="2" type="ORF">AVDCRST_MAG11-2523</name>
</gene>
<feature type="region of interest" description="Disordered" evidence="1">
    <location>
        <begin position="1"/>
        <end position="95"/>
    </location>
</feature>
<feature type="compositionally biased region" description="Basic and acidic residues" evidence="1">
    <location>
        <begin position="60"/>
        <end position="69"/>
    </location>
</feature>
<dbReference type="EMBL" id="CADCTU010000568">
    <property type="protein sequence ID" value="CAA9332086.1"/>
    <property type="molecule type" value="Genomic_DNA"/>
</dbReference>
<accession>A0A6J4LHR8</accession>
<proteinExistence type="predicted"/>
<protein>
    <submittedName>
        <fullName evidence="2">Uncharacterized protein</fullName>
    </submittedName>
</protein>
<name>A0A6J4LHR8_9BACT</name>
<evidence type="ECO:0000256" key="1">
    <source>
        <dbReference type="SAM" id="MobiDB-lite"/>
    </source>
</evidence>